<reference evidence="9 10" key="1">
    <citation type="submission" date="2018-12" db="EMBL/GenBank/DDBJ databases">
        <title>Mesorhizobium carbonis sp. nov., isolated from coal mine water.</title>
        <authorList>
            <person name="Xin W."/>
            <person name="Xu Z."/>
            <person name="Xiang F."/>
            <person name="Zhang J."/>
            <person name="Xi L."/>
            <person name="Liu J."/>
        </authorList>
    </citation>
    <scope>NUCLEOTIDE SEQUENCE [LARGE SCALE GENOMIC DNA]</scope>
    <source>
        <strain evidence="9 10">B2.3</strain>
    </source>
</reference>
<evidence type="ECO:0000259" key="7">
    <source>
        <dbReference type="PROSITE" id="PS50109"/>
    </source>
</evidence>
<feature type="compositionally biased region" description="Acidic residues" evidence="6">
    <location>
        <begin position="463"/>
        <end position="484"/>
    </location>
</feature>
<dbReference type="Pfam" id="PF00512">
    <property type="entry name" value="HisKA"/>
    <property type="match status" value="1"/>
</dbReference>
<evidence type="ECO:0000313" key="10">
    <source>
        <dbReference type="Proteomes" id="UP000278398"/>
    </source>
</evidence>
<dbReference type="Gene3D" id="1.10.287.130">
    <property type="match status" value="1"/>
</dbReference>
<dbReference type="OrthoDB" id="9801651at2"/>
<dbReference type="InterPro" id="IPR036890">
    <property type="entry name" value="HATPase_C_sf"/>
</dbReference>
<protein>
    <recommendedName>
        <fullName evidence="2">histidine kinase</fullName>
        <ecNumber evidence="2">2.7.13.3</ecNumber>
    </recommendedName>
</protein>
<proteinExistence type="predicted"/>
<dbReference type="PROSITE" id="PS50109">
    <property type="entry name" value="HIS_KIN"/>
    <property type="match status" value="1"/>
</dbReference>
<dbReference type="SMART" id="SM00387">
    <property type="entry name" value="HATPase_c"/>
    <property type="match status" value="1"/>
</dbReference>
<dbReference type="RefSeq" id="WP_126698778.1">
    <property type="nucleotide sequence ID" value="NZ_RWKW01000026.1"/>
</dbReference>
<dbReference type="Pfam" id="PF00989">
    <property type="entry name" value="PAS"/>
    <property type="match status" value="1"/>
</dbReference>
<dbReference type="GO" id="GO:0006355">
    <property type="term" value="P:regulation of DNA-templated transcription"/>
    <property type="evidence" value="ECO:0007669"/>
    <property type="project" value="InterPro"/>
</dbReference>
<dbReference type="GO" id="GO:0005886">
    <property type="term" value="C:plasma membrane"/>
    <property type="evidence" value="ECO:0007669"/>
    <property type="project" value="TreeGrafter"/>
</dbReference>
<accession>A0A429Z0A8</accession>
<dbReference type="InterPro" id="IPR003661">
    <property type="entry name" value="HisK_dim/P_dom"/>
</dbReference>
<evidence type="ECO:0000256" key="3">
    <source>
        <dbReference type="ARBA" id="ARBA00022553"/>
    </source>
</evidence>
<dbReference type="SUPFAM" id="SSF55785">
    <property type="entry name" value="PYP-like sensor domain (PAS domain)"/>
    <property type="match status" value="1"/>
</dbReference>
<feature type="compositionally biased region" description="Low complexity" evidence="6">
    <location>
        <begin position="612"/>
        <end position="628"/>
    </location>
</feature>
<dbReference type="SUPFAM" id="SSF47384">
    <property type="entry name" value="Homodimeric domain of signal transducing histidine kinase"/>
    <property type="match status" value="1"/>
</dbReference>
<feature type="compositionally biased region" description="Basic and acidic residues" evidence="6">
    <location>
        <begin position="246"/>
        <end position="256"/>
    </location>
</feature>
<dbReference type="CDD" id="cd00130">
    <property type="entry name" value="PAS"/>
    <property type="match status" value="1"/>
</dbReference>
<dbReference type="SMART" id="SM00091">
    <property type="entry name" value="PAS"/>
    <property type="match status" value="2"/>
</dbReference>
<gene>
    <name evidence="9" type="ORF">EJC49_07145</name>
</gene>
<evidence type="ECO:0000256" key="2">
    <source>
        <dbReference type="ARBA" id="ARBA00012438"/>
    </source>
</evidence>
<dbReference type="PRINTS" id="PR00344">
    <property type="entry name" value="BCTRLSENSOR"/>
</dbReference>
<feature type="compositionally biased region" description="Low complexity" evidence="6">
    <location>
        <begin position="752"/>
        <end position="779"/>
    </location>
</feature>
<dbReference type="Gene3D" id="3.30.565.10">
    <property type="entry name" value="Histidine kinase-like ATPase, C-terminal domain"/>
    <property type="match status" value="1"/>
</dbReference>
<dbReference type="InterPro" id="IPR013767">
    <property type="entry name" value="PAS_fold"/>
</dbReference>
<dbReference type="CDD" id="cd00082">
    <property type="entry name" value="HisKA"/>
    <property type="match status" value="1"/>
</dbReference>
<dbReference type="PANTHER" id="PTHR43047">
    <property type="entry name" value="TWO-COMPONENT HISTIDINE PROTEIN KINASE"/>
    <property type="match status" value="1"/>
</dbReference>
<feature type="compositionally biased region" description="Basic and acidic residues" evidence="6">
    <location>
        <begin position="574"/>
        <end position="587"/>
    </location>
</feature>
<dbReference type="PANTHER" id="PTHR43047:SF72">
    <property type="entry name" value="OSMOSENSING HISTIDINE PROTEIN KINASE SLN1"/>
    <property type="match status" value="1"/>
</dbReference>
<dbReference type="EC" id="2.7.13.3" evidence="2"/>
<evidence type="ECO:0000256" key="6">
    <source>
        <dbReference type="SAM" id="MobiDB-lite"/>
    </source>
</evidence>
<feature type="region of interest" description="Disordered" evidence="6">
    <location>
        <begin position="574"/>
        <end position="717"/>
    </location>
</feature>
<keyword evidence="5" id="KW-0418">Kinase</keyword>
<comment type="catalytic activity">
    <reaction evidence="1">
        <text>ATP + protein L-histidine = ADP + protein N-phospho-L-histidine.</text>
        <dbReference type="EC" id="2.7.13.3"/>
    </reaction>
</comment>
<dbReference type="NCBIfam" id="TIGR00229">
    <property type="entry name" value="sensory_box"/>
    <property type="match status" value="1"/>
</dbReference>
<evidence type="ECO:0000256" key="5">
    <source>
        <dbReference type="ARBA" id="ARBA00022777"/>
    </source>
</evidence>
<evidence type="ECO:0000259" key="8">
    <source>
        <dbReference type="PROSITE" id="PS50112"/>
    </source>
</evidence>
<feature type="compositionally biased region" description="Low complexity" evidence="6">
    <location>
        <begin position="588"/>
        <end position="597"/>
    </location>
</feature>
<dbReference type="PROSITE" id="PS50112">
    <property type="entry name" value="PAS"/>
    <property type="match status" value="1"/>
</dbReference>
<dbReference type="InterPro" id="IPR036097">
    <property type="entry name" value="HisK_dim/P_sf"/>
</dbReference>
<feature type="region of interest" description="Disordered" evidence="6">
    <location>
        <begin position="295"/>
        <end position="322"/>
    </location>
</feature>
<keyword evidence="10" id="KW-1185">Reference proteome</keyword>
<dbReference type="GO" id="GO:0000155">
    <property type="term" value="F:phosphorelay sensor kinase activity"/>
    <property type="evidence" value="ECO:0007669"/>
    <property type="project" value="InterPro"/>
</dbReference>
<dbReference type="GO" id="GO:0009927">
    <property type="term" value="F:histidine phosphotransfer kinase activity"/>
    <property type="evidence" value="ECO:0007669"/>
    <property type="project" value="TreeGrafter"/>
</dbReference>
<evidence type="ECO:0000256" key="1">
    <source>
        <dbReference type="ARBA" id="ARBA00000085"/>
    </source>
</evidence>
<organism evidence="9 10">
    <name type="scientific">Aquibium carbonis</name>
    <dbReference type="NCBI Taxonomy" id="2495581"/>
    <lineage>
        <taxon>Bacteria</taxon>
        <taxon>Pseudomonadati</taxon>
        <taxon>Pseudomonadota</taxon>
        <taxon>Alphaproteobacteria</taxon>
        <taxon>Hyphomicrobiales</taxon>
        <taxon>Phyllobacteriaceae</taxon>
        <taxon>Aquibium</taxon>
    </lineage>
</organism>
<dbReference type="SMART" id="SM00388">
    <property type="entry name" value="HisKA"/>
    <property type="match status" value="1"/>
</dbReference>
<evidence type="ECO:0000256" key="4">
    <source>
        <dbReference type="ARBA" id="ARBA00022679"/>
    </source>
</evidence>
<feature type="domain" description="PAS" evidence="8">
    <location>
        <begin position="914"/>
        <end position="984"/>
    </location>
</feature>
<dbReference type="Pfam" id="PF02518">
    <property type="entry name" value="HATPase_c"/>
    <property type="match status" value="1"/>
</dbReference>
<feature type="region of interest" description="Disordered" evidence="6">
    <location>
        <begin position="461"/>
        <end position="517"/>
    </location>
</feature>
<dbReference type="InterPro" id="IPR004358">
    <property type="entry name" value="Sig_transdc_His_kin-like_C"/>
</dbReference>
<name>A0A429Z0A8_9HYPH</name>
<dbReference type="Gene3D" id="3.30.450.20">
    <property type="entry name" value="PAS domain"/>
    <property type="match status" value="1"/>
</dbReference>
<dbReference type="InterPro" id="IPR005467">
    <property type="entry name" value="His_kinase_dom"/>
</dbReference>
<dbReference type="InterPro" id="IPR000014">
    <property type="entry name" value="PAS"/>
</dbReference>
<dbReference type="InterPro" id="IPR035965">
    <property type="entry name" value="PAS-like_dom_sf"/>
</dbReference>
<feature type="domain" description="Histidine kinase" evidence="7">
    <location>
        <begin position="1057"/>
        <end position="1278"/>
    </location>
</feature>
<feature type="region of interest" description="Disordered" evidence="6">
    <location>
        <begin position="747"/>
        <end position="784"/>
    </location>
</feature>
<sequence>MSASEYSFIDIAVLDGVRGRFAAGDALAILSTDLEDVIWANGPGARMFGYPDIEAIMGAAAGLGFAQKRQIAATPGYPDIGTDRSLALRLLSGHTSRVVSFLASAIRLPDGERAILLAAPAALAGARDPAEIAARVISGFTEAGYYAALLRSGVIAAAAPGYDALGIAPETVEALVDDVADASDRLVKRRIPAAGRRLPAGIARLSDDPAVHLLIVVDDPEFYRAADFPENTEADRPPFGGAASPEPDRDEPGFDAEHDEPDAAPVDGESRAHIDGWYFEADAPGMATDAIEDAPVAPFSADPDPLARNDVEPGGALEPDVLSDDGTAIADQAAALPFTRSDAPVRFAWRTDAEGRFSAMSREFLLAVDADDNAVIGRSFTDVAAELDIDPDGAIAGLLARRDTWSGKTVLWPLGDTGWRAPVDLAALPVYARDREFEGFRGFGIARPADSIFVPVAVPDPVDAMDTDETEPPTEEPDALEQDMETPAPTEAPAGDDTRAATDPAANATPSADDEDAVLDTADDAETAATTVIAMDEARSRRFSDKIIRLAEHRAPASDRILSPVERNAFREIGDRLKKVTEPRADAPDAPADAGPGKSDLPATSSASPTLADADAVAPVPAAPEDAASLPQEPEAATSEEPPLAEETRGRRATNPFFIEVEEELAEGPVDPEPLPAQPPASAHEASDGDGGIDSQEPASEPTVAAPKDATGHAPDGRMRFEAQPMAEQPHHALGSARAEVRLSADNENGVASASTAPQAPAAEPEPSEAADTTAAGAASDQTPAEDIGAADVAGVGRTVLSRLPLPILVHAGDVLHFANQSFLDFTGYGSLAELDNAGGLGVLFAEPSTESDGEDVPAHSAVLRRQDGQTMPVRAHLQSIPWGRGKALLLALRPADEPLEEIDAQPAGDLAARVEEMRTILDTATDGVVLIATDGTIRSINRPAEALFGYDDGEVAGKPFASLLAVESQRAARDYLQGLSDHGVASVLNDGREVIGRESQGRFIPLFMTIGRLPGGNGFCAVLRDITSWKRAEEELTKARTLAERSSSQKSEFLARVSHEIRTPLNAIIGFSELMMDEKFGPIGNDRYRDYLRDINRSGNHVLDIVNDLLDISKIEAGEQEMAYEAVSLNDVLAEAVAMMQPQANRERVIIRSSFASRLPEVVADLRSVRQIGLNLLSNAVRFTQPGGQVIVSTSYEASGDVVMRVRDTGVGMSSAEIEQALKPFKQINSLKRTRTDGTGLGLPLTKAMVEANRARFLITSAPGEGTLVEICFPSTRVLAD</sequence>
<evidence type="ECO:0000313" key="9">
    <source>
        <dbReference type="EMBL" id="RST87038.1"/>
    </source>
</evidence>
<dbReference type="EMBL" id="RWKW01000026">
    <property type="protein sequence ID" value="RST87038.1"/>
    <property type="molecule type" value="Genomic_DNA"/>
</dbReference>
<feature type="region of interest" description="Disordered" evidence="6">
    <location>
        <begin position="228"/>
        <end position="269"/>
    </location>
</feature>
<keyword evidence="3" id="KW-0597">Phosphoprotein</keyword>
<comment type="caution">
    <text evidence="9">The sequence shown here is derived from an EMBL/GenBank/DDBJ whole genome shotgun (WGS) entry which is preliminary data.</text>
</comment>
<dbReference type="Proteomes" id="UP000278398">
    <property type="component" value="Unassembled WGS sequence"/>
</dbReference>
<keyword evidence="4" id="KW-0808">Transferase</keyword>
<dbReference type="SUPFAM" id="SSF55874">
    <property type="entry name" value="ATPase domain of HSP90 chaperone/DNA topoisomerase II/histidine kinase"/>
    <property type="match status" value="1"/>
</dbReference>
<dbReference type="InterPro" id="IPR003594">
    <property type="entry name" value="HATPase_dom"/>
</dbReference>